<evidence type="ECO:0000313" key="1">
    <source>
        <dbReference type="EMBL" id="ANA48998.1"/>
    </source>
</evidence>
<evidence type="ECO:0000313" key="2">
    <source>
        <dbReference type="Proteomes" id="UP000230640"/>
    </source>
</evidence>
<protein>
    <submittedName>
        <fullName evidence="1">Uncharacterized protein</fullName>
    </submittedName>
</protein>
<proteinExistence type="predicted"/>
<dbReference type="EMBL" id="KU884563">
    <property type="protein sequence ID" value="ANA48998.1"/>
    <property type="molecule type" value="Genomic_DNA"/>
</dbReference>
<keyword evidence="2" id="KW-1185">Reference proteome</keyword>
<organism evidence="1 2">
    <name type="scientific">Pseudomonas phage PaMx41</name>
    <dbReference type="NCBI Taxonomy" id="1815976"/>
    <lineage>
        <taxon>Viruses</taxon>
        <taxon>Duplodnaviria</taxon>
        <taxon>Heunggongvirae</taxon>
        <taxon>Uroviricota</taxon>
        <taxon>Caudoviricetes</taxon>
        <taxon>Fredfastierviridae</taxon>
        <taxon>Jamesmcgillvirus</taxon>
        <taxon>Jamesmcgillvirus PaMx41</taxon>
    </lineage>
</organism>
<name>A0A1C8HUD8_BPPP4</name>
<reference evidence="1 2" key="1">
    <citation type="journal article" date="2016" name="Appl. Environ. Microbiol.">
        <title>Genomic and Transcriptional Mapping of PaMx41, Archetype of a New Lineage of Bacteriophages Infecting Pseudomonas aeruginosa.</title>
        <authorList>
            <person name="Cruz-Plancarte I."/>
            <person name="Cazares A."/>
            <person name="Guarneros G."/>
        </authorList>
    </citation>
    <scope>NUCLEOTIDE SEQUENCE [LARGE SCALE GENOMIC DNA]</scope>
</reference>
<gene>
    <name evidence="1" type="ORF">PaMx41_ORF35</name>
</gene>
<sequence>MADFCKACSLAMWGEDFGDLAGITKQEDWDNGKACNVICEGCGVIQVDPEGECVSSDCIKAGKTGHGTKAWNKGTDND</sequence>
<dbReference type="Proteomes" id="UP000230640">
    <property type="component" value="Segment"/>
</dbReference>
<accession>A0A1C8HUD8</accession>